<dbReference type="InterPro" id="IPR052528">
    <property type="entry name" value="Sugar_transport-like"/>
</dbReference>
<feature type="transmembrane region" description="Helical" evidence="4">
    <location>
        <begin position="293"/>
        <end position="310"/>
    </location>
</feature>
<feature type="transmembrane region" description="Helical" evidence="4">
    <location>
        <begin position="351"/>
        <end position="372"/>
    </location>
</feature>
<evidence type="ECO:0000256" key="3">
    <source>
        <dbReference type="ARBA" id="ARBA00023136"/>
    </source>
</evidence>
<dbReference type="KEGG" id="psti:SOO65_18360"/>
<dbReference type="PANTHER" id="PTHR23526:SF2">
    <property type="entry name" value="MAJOR FACILITATOR SUPERFAMILY (MFS) PROFILE DOMAIN-CONTAINING PROTEIN"/>
    <property type="match status" value="1"/>
</dbReference>
<feature type="transmembrane region" description="Helical" evidence="4">
    <location>
        <begin position="384"/>
        <end position="403"/>
    </location>
</feature>
<feature type="transmembrane region" description="Helical" evidence="4">
    <location>
        <begin position="46"/>
        <end position="67"/>
    </location>
</feature>
<dbReference type="Pfam" id="PF07690">
    <property type="entry name" value="MFS_1"/>
    <property type="match status" value="1"/>
</dbReference>
<evidence type="ECO:0000313" key="5">
    <source>
        <dbReference type="EMBL" id="WPU64661.1"/>
    </source>
</evidence>
<proteinExistence type="predicted"/>
<accession>A0AAX4HN57</accession>
<evidence type="ECO:0000313" key="6">
    <source>
        <dbReference type="Proteomes" id="UP001324634"/>
    </source>
</evidence>
<dbReference type="SUPFAM" id="SSF103473">
    <property type="entry name" value="MFS general substrate transporter"/>
    <property type="match status" value="2"/>
</dbReference>
<evidence type="ECO:0000256" key="2">
    <source>
        <dbReference type="ARBA" id="ARBA00022989"/>
    </source>
</evidence>
<dbReference type="EMBL" id="CP139487">
    <property type="protein sequence ID" value="WPU64661.1"/>
    <property type="molecule type" value="Genomic_DNA"/>
</dbReference>
<sequence>MSKTASVSTKEHVRASFKDATFTSLNIGMCESYFCAYMLALGIPGVIAGLGTVIPQFIGVIFQLFSIRSFFTRFSLKKRLMLFLTLQAFSMVPLIMAGIFKINSPVFIISILGIYWACLLSLNPPWNRLMGHTIPTRFRLRFFSIRSQFSQFSVFVGLITSGLILYWARGHGLEMPFYVGIFIIGFGLKCLSWFQIKNHHIDYTLEPGSEPRLRLRDFLKRLRQTDQGKLITFLFLFYVSVYFAAPYFNPFMLKRLQFNYLEYMAITSISYFGRVLMFRILQKKAKARHVDKILLFSTIGISTSPLLWALSQNYWWIAGVEFMSGCYWAGFELSTILLYFQKIDDRERTSVITYIALLNTTGMLLGSLLGASFMKVLPPGWDQYLTLFTVATLLRIGLVMFAPQVNFKGQIPKLIASRRVLNVMVPSGLLSRPLLEKSKKKKK</sequence>
<feature type="transmembrane region" description="Helical" evidence="4">
    <location>
        <begin position="20"/>
        <end position="40"/>
    </location>
</feature>
<dbReference type="GO" id="GO:0022857">
    <property type="term" value="F:transmembrane transporter activity"/>
    <property type="evidence" value="ECO:0007669"/>
    <property type="project" value="InterPro"/>
</dbReference>
<organism evidence="5 6">
    <name type="scientific">Peredibacter starrii</name>
    <dbReference type="NCBI Taxonomy" id="28202"/>
    <lineage>
        <taxon>Bacteria</taxon>
        <taxon>Pseudomonadati</taxon>
        <taxon>Bdellovibrionota</taxon>
        <taxon>Bacteriovoracia</taxon>
        <taxon>Bacteriovoracales</taxon>
        <taxon>Bacteriovoracaceae</taxon>
        <taxon>Peredibacter</taxon>
    </lineage>
</organism>
<keyword evidence="6" id="KW-1185">Reference proteome</keyword>
<feature type="transmembrane region" description="Helical" evidence="4">
    <location>
        <begin position="230"/>
        <end position="248"/>
    </location>
</feature>
<dbReference type="InterPro" id="IPR011701">
    <property type="entry name" value="MFS"/>
</dbReference>
<feature type="transmembrane region" description="Helical" evidence="4">
    <location>
        <begin position="147"/>
        <end position="169"/>
    </location>
</feature>
<dbReference type="AlphaFoldDB" id="A0AAX4HN57"/>
<dbReference type="PANTHER" id="PTHR23526">
    <property type="entry name" value="INTEGRAL MEMBRANE TRANSPORT PROTEIN-RELATED"/>
    <property type="match status" value="1"/>
</dbReference>
<dbReference type="InterPro" id="IPR036259">
    <property type="entry name" value="MFS_trans_sf"/>
</dbReference>
<dbReference type="RefSeq" id="WP_321393861.1">
    <property type="nucleotide sequence ID" value="NZ_CP139487.1"/>
</dbReference>
<dbReference type="Proteomes" id="UP001324634">
    <property type="component" value="Chromosome"/>
</dbReference>
<feature type="transmembrane region" description="Helical" evidence="4">
    <location>
        <begin position="175"/>
        <end position="194"/>
    </location>
</feature>
<keyword evidence="1 4" id="KW-0812">Transmembrane</keyword>
<protein>
    <submittedName>
        <fullName evidence="5">MFS transporter</fullName>
    </submittedName>
</protein>
<keyword evidence="2 4" id="KW-1133">Transmembrane helix</keyword>
<name>A0AAX4HN57_9BACT</name>
<evidence type="ECO:0000256" key="1">
    <source>
        <dbReference type="ARBA" id="ARBA00022692"/>
    </source>
</evidence>
<keyword evidence="3 4" id="KW-0472">Membrane</keyword>
<evidence type="ECO:0000256" key="4">
    <source>
        <dbReference type="SAM" id="Phobius"/>
    </source>
</evidence>
<reference evidence="5 6" key="1">
    <citation type="submission" date="2023-11" db="EMBL/GenBank/DDBJ databases">
        <title>Peredibacter starrii A3.12.</title>
        <authorList>
            <person name="Mitchell R.J."/>
        </authorList>
    </citation>
    <scope>NUCLEOTIDE SEQUENCE [LARGE SCALE GENOMIC DNA]</scope>
    <source>
        <strain evidence="5 6">A3.12</strain>
    </source>
</reference>
<dbReference type="Gene3D" id="1.20.1250.20">
    <property type="entry name" value="MFS general substrate transporter like domains"/>
    <property type="match status" value="1"/>
</dbReference>
<feature type="transmembrane region" description="Helical" evidence="4">
    <location>
        <begin position="106"/>
        <end position="126"/>
    </location>
</feature>
<feature type="transmembrane region" description="Helical" evidence="4">
    <location>
        <begin position="260"/>
        <end position="281"/>
    </location>
</feature>
<feature type="transmembrane region" description="Helical" evidence="4">
    <location>
        <begin position="316"/>
        <end position="339"/>
    </location>
</feature>
<dbReference type="CDD" id="cd06174">
    <property type="entry name" value="MFS"/>
    <property type="match status" value="1"/>
</dbReference>
<feature type="transmembrane region" description="Helical" evidence="4">
    <location>
        <begin position="79"/>
        <end position="100"/>
    </location>
</feature>
<gene>
    <name evidence="5" type="ORF">SOO65_18360</name>
</gene>